<feature type="domain" description="AsqO/PenF-like C-terminal" evidence="3">
    <location>
        <begin position="247"/>
        <end position="366"/>
    </location>
</feature>
<reference evidence="5" key="1">
    <citation type="journal article" date="2017" name="Genome Biol.">
        <title>Comparative genomics reveals high biological diversity and specific adaptations in the industrially and medically important fungal genus Aspergillus.</title>
        <authorList>
            <person name="de Vries R.P."/>
            <person name="Riley R."/>
            <person name="Wiebenga A."/>
            <person name="Aguilar-Osorio G."/>
            <person name="Amillis S."/>
            <person name="Uchima C.A."/>
            <person name="Anderluh G."/>
            <person name="Asadollahi M."/>
            <person name="Askin M."/>
            <person name="Barry K."/>
            <person name="Battaglia E."/>
            <person name="Bayram O."/>
            <person name="Benocci T."/>
            <person name="Braus-Stromeyer S.A."/>
            <person name="Caldana C."/>
            <person name="Canovas D."/>
            <person name="Cerqueira G.C."/>
            <person name="Chen F."/>
            <person name="Chen W."/>
            <person name="Choi C."/>
            <person name="Clum A."/>
            <person name="Dos Santos R.A."/>
            <person name="Damasio A.R."/>
            <person name="Diallinas G."/>
            <person name="Emri T."/>
            <person name="Fekete E."/>
            <person name="Flipphi M."/>
            <person name="Freyberg S."/>
            <person name="Gallo A."/>
            <person name="Gournas C."/>
            <person name="Habgood R."/>
            <person name="Hainaut M."/>
            <person name="Harispe M.L."/>
            <person name="Henrissat B."/>
            <person name="Hilden K.S."/>
            <person name="Hope R."/>
            <person name="Hossain A."/>
            <person name="Karabika E."/>
            <person name="Karaffa L."/>
            <person name="Karanyi Z."/>
            <person name="Krasevec N."/>
            <person name="Kuo A."/>
            <person name="Kusch H."/>
            <person name="LaButti K."/>
            <person name="Lagendijk E.L."/>
            <person name="Lapidus A."/>
            <person name="Levasseur A."/>
            <person name="Lindquist E."/>
            <person name="Lipzen A."/>
            <person name="Logrieco A.F."/>
            <person name="MacCabe A."/>
            <person name="Maekelae M.R."/>
            <person name="Malavazi I."/>
            <person name="Melin P."/>
            <person name="Meyer V."/>
            <person name="Mielnichuk N."/>
            <person name="Miskei M."/>
            <person name="Molnar A.P."/>
            <person name="Mule G."/>
            <person name="Ngan C.Y."/>
            <person name="Orejas M."/>
            <person name="Orosz E."/>
            <person name="Ouedraogo J.P."/>
            <person name="Overkamp K.M."/>
            <person name="Park H.-S."/>
            <person name="Perrone G."/>
            <person name="Piumi F."/>
            <person name="Punt P.J."/>
            <person name="Ram A.F."/>
            <person name="Ramon A."/>
            <person name="Rauscher S."/>
            <person name="Record E."/>
            <person name="Riano-Pachon D.M."/>
            <person name="Robert V."/>
            <person name="Roehrig J."/>
            <person name="Ruller R."/>
            <person name="Salamov A."/>
            <person name="Salih N.S."/>
            <person name="Samson R.A."/>
            <person name="Sandor E."/>
            <person name="Sanguinetti M."/>
            <person name="Schuetze T."/>
            <person name="Sepcic K."/>
            <person name="Shelest E."/>
            <person name="Sherlock G."/>
            <person name="Sophianopoulou V."/>
            <person name="Squina F.M."/>
            <person name="Sun H."/>
            <person name="Susca A."/>
            <person name="Todd R.B."/>
            <person name="Tsang A."/>
            <person name="Unkles S.E."/>
            <person name="van de Wiele N."/>
            <person name="van Rossen-Uffink D."/>
            <person name="Oliveira J.V."/>
            <person name="Vesth T.C."/>
            <person name="Visser J."/>
            <person name="Yu J.-H."/>
            <person name="Zhou M."/>
            <person name="Andersen M.R."/>
            <person name="Archer D.B."/>
            <person name="Baker S.E."/>
            <person name="Benoit I."/>
            <person name="Brakhage A.A."/>
            <person name="Braus G.H."/>
            <person name="Fischer R."/>
            <person name="Frisvad J.C."/>
            <person name="Goldman G.H."/>
            <person name="Houbraken J."/>
            <person name="Oakley B."/>
            <person name="Pocsi I."/>
            <person name="Scazzocchio C."/>
            <person name="Seiboth B."/>
            <person name="vanKuyk P.A."/>
            <person name="Wortman J."/>
            <person name="Dyer P.S."/>
            <person name="Grigoriev I.V."/>
        </authorList>
    </citation>
    <scope>NUCLEOTIDE SEQUENCE [LARGE SCALE GENOMIC DNA]</scope>
    <source>
        <strain evidence="5">CBS 593.65</strain>
    </source>
</reference>
<evidence type="ECO:0000259" key="3">
    <source>
        <dbReference type="Pfam" id="PF25581"/>
    </source>
</evidence>
<keyword evidence="1" id="KW-0732">Signal</keyword>
<dbReference type="STRING" id="1036612.A0A1L9T9I5"/>
<dbReference type="SUPFAM" id="SSF159245">
    <property type="entry name" value="AttH-like"/>
    <property type="match status" value="1"/>
</dbReference>
<sequence length="368" mass="39280">MHLLLGILGLTTLATARYSINIPPTLYTGPITADYLTPSLDQSDLDSPKLSHANASTFDWWHFDAIGIENPNASVAVTFANAGAEGYPLDMLPPGNLTTPLPGVPGHSLWAHIWVTFEDGRRFHHVQAVDSARMHGSGDSSVAIWHGAGGWMGSEEGYEVEFAVGDVESGVNVTGGISMERITSSHSRCSTASNFSSALGIGDSGLGWVAVMPDAMAMVDVTVNGERLRFEGYGYHDKLWSSRPFTSSTKSLQRGRAHLGLYSVLWLSYTSESSPNQQVVSSFLARDGESVSAGCADGSVTIIAGQQQTEGGLVSGFQVGIPGAQVDVAADNEERDGRGTHLRWNGRARGILEGVDEEGGAIFERFEY</sequence>
<feature type="chain" id="PRO_5012318444" description="AttH domain-containing protein" evidence="1">
    <location>
        <begin position="17"/>
        <end position="368"/>
    </location>
</feature>
<dbReference type="InterPro" id="IPR056402">
    <property type="entry name" value="DA_N"/>
</dbReference>
<dbReference type="Proteomes" id="UP000184356">
    <property type="component" value="Unassembled WGS sequence"/>
</dbReference>
<evidence type="ECO:0000259" key="2">
    <source>
        <dbReference type="Pfam" id="PF24137"/>
    </source>
</evidence>
<dbReference type="EMBL" id="KV878591">
    <property type="protein sequence ID" value="OJJ56035.1"/>
    <property type="molecule type" value="Genomic_DNA"/>
</dbReference>
<evidence type="ECO:0000313" key="4">
    <source>
        <dbReference type="EMBL" id="OJJ56035.1"/>
    </source>
</evidence>
<feature type="signal peptide" evidence="1">
    <location>
        <begin position="1"/>
        <end position="16"/>
    </location>
</feature>
<keyword evidence="5" id="KW-1185">Reference proteome</keyword>
<dbReference type="OrthoDB" id="5344254at2759"/>
<dbReference type="InterPro" id="IPR057722">
    <property type="entry name" value="AsqO/PenF-like_C"/>
</dbReference>
<accession>A0A1L9T9I5</accession>
<evidence type="ECO:0000313" key="5">
    <source>
        <dbReference type="Proteomes" id="UP000184356"/>
    </source>
</evidence>
<dbReference type="AlphaFoldDB" id="A0A1L9T9I5"/>
<dbReference type="GeneID" id="63761254"/>
<gene>
    <name evidence="4" type="ORF">ASPSYDRAFT_34039</name>
</gene>
<dbReference type="Pfam" id="PF25581">
    <property type="entry name" value="AsqO_C"/>
    <property type="match status" value="1"/>
</dbReference>
<dbReference type="Pfam" id="PF24137">
    <property type="entry name" value="DA_N"/>
    <property type="match status" value="1"/>
</dbReference>
<name>A0A1L9T9I5_9EURO</name>
<protein>
    <recommendedName>
        <fullName evidence="6">AttH domain-containing protein</fullName>
    </recommendedName>
</protein>
<dbReference type="VEuPathDB" id="FungiDB:ASPSYDRAFT_34039"/>
<proteinExistence type="predicted"/>
<organism evidence="4 5">
    <name type="scientific">Aspergillus sydowii CBS 593.65</name>
    <dbReference type="NCBI Taxonomy" id="1036612"/>
    <lineage>
        <taxon>Eukaryota</taxon>
        <taxon>Fungi</taxon>
        <taxon>Dikarya</taxon>
        <taxon>Ascomycota</taxon>
        <taxon>Pezizomycotina</taxon>
        <taxon>Eurotiomycetes</taxon>
        <taxon>Eurotiomycetidae</taxon>
        <taxon>Eurotiales</taxon>
        <taxon>Aspergillaceae</taxon>
        <taxon>Aspergillus</taxon>
        <taxon>Aspergillus subgen. Nidulantes</taxon>
    </lineage>
</organism>
<feature type="domain" description="Diels-Alderase N-terminal" evidence="2">
    <location>
        <begin position="15"/>
        <end position="240"/>
    </location>
</feature>
<evidence type="ECO:0008006" key="6">
    <source>
        <dbReference type="Google" id="ProtNLM"/>
    </source>
</evidence>
<dbReference type="RefSeq" id="XP_040699841.1">
    <property type="nucleotide sequence ID" value="XM_040845181.1"/>
</dbReference>
<evidence type="ECO:0000256" key="1">
    <source>
        <dbReference type="SAM" id="SignalP"/>
    </source>
</evidence>